<dbReference type="GO" id="GO:0000287">
    <property type="term" value="F:magnesium ion binding"/>
    <property type="evidence" value="ECO:0007669"/>
    <property type="project" value="UniProtKB-ARBA"/>
</dbReference>
<proteinExistence type="inferred from homology"/>
<feature type="binding site" evidence="6">
    <location>
        <position position="294"/>
    </location>
    <ligand>
        <name>substrate</name>
    </ligand>
</feature>
<feature type="binding site" evidence="6">
    <location>
        <position position="296"/>
    </location>
    <ligand>
        <name>substrate</name>
    </ligand>
</feature>
<accession>A0A1C0YZ64</accession>
<feature type="binding site" evidence="6">
    <location>
        <position position="159"/>
    </location>
    <ligand>
        <name>substrate</name>
    </ligand>
</feature>
<dbReference type="PANTHER" id="PTHR48073:SF2">
    <property type="entry name" value="O-SUCCINYLBENZOATE SYNTHASE"/>
    <property type="match status" value="1"/>
</dbReference>
<dbReference type="SFLD" id="SFLDS00001">
    <property type="entry name" value="Enolase"/>
    <property type="match status" value="1"/>
</dbReference>
<dbReference type="SMART" id="SM00922">
    <property type="entry name" value="MR_MLE"/>
    <property type="match status" value="1"/>
</dbReference>
<evidence type="ECO:0000313" key="10">
    <source>
        <dbReference type="EMBL" id="OCS92498.1"/>
    </source>
</evidence>
<feature type="binding site" evidence="7">
    <location>
        <position position="217"/>
    </location>
    <ligand>
        <name>Mg(2+)</name>
        <dbReference type="ChEBI" id="CHEBI:18420"/>
    </ligand>
</feature>
<evidence type="ECO:0000256" key="2">
    <source>
        <dbReference type="ARBA" id="ARBA00022723"/>
    </source>
</evidence>
<organism evidence="10 11">
    <name type="scientific">Caryophanon latum</name>
    <dbReference type="NCBI Taxonomy" id="33977"/>
    <lineage>
        <taxon>Bacteria</taxon>
        <taxon>Bacillati</taxon>
        <taxon>Bacillota</taxon>
        <taxon>Bacilli</taxon>
        <taxon>Bacillales</taxon>
        <taxon>Caryophanaceae</taxon>
        <taxon>Caryophanon</taxon>
    </lineage>
</organism>
<dbReference type="InterPro" id="IPR029017">
    <property type="entry name" value="Enolase-like_N"/>
</dbReference>
<evidence type="ECO:0000313" key="11">
    <source>
        <dbReference type="Proteomes" id="UP000093482"/>
    </source>
</evidence>
<feature type="binding site" evidence="6">
    <location>
        <position position="321"/>
    </location>
    <ligand>
        <name>substrate</name>
    </ligand>
</feature>
<protein>
    <recommendedName>
        <fullName evidence="8">Dipeptide epimerase</fullName>
        <ecNumber evidence="8">5.1.1.-</ecNumber>
    </recommendedName>
</protein>
<dbReference type="PANTHER" id="PTHR48073">
    <property type="entry name" value="O-SUCCINYLBENZOATE SYNTHASE-RELATED"/>
    <property type="match status" value="1"/>
</dbReference>
<comment type="cofactor">
    <cofactor evidence="7 8">
        <name>Mg(2+)</name>
        <dbReference type="ChEBI" id="CHEBI:18420"/>
    </cofactor>
    <text evidence="7 8">Binds 1 Mg(2+) ion per subunit.</text>
</comment>
<dbReference type="InterPro" id="IPR013341">
    <property type="entry name" value="Mandelate_racemase_N_dom"/>
</dbReference>
<dbReference type="EMBL" id="MATO01000015">
    <property type="protein sequence ID" value="OCS92498.1"/>
    <property type="molecule type" value="Genomic_DNA"/>
</dbReference>
<dbReference type="SFLD" id="SFLDG00180">
    <property type="entry name" value="muconate_cycloisomerase"/>
    <property type="match status" value="1"/>
</dbReference>
<dbReference type="InterPro" id="IPR036849">
    <property type="entry name" value="Enolase-like_C_sf"/>
</dbReference>
<dbReference type="Gene3D" id="3.20.20.120">
    <property type="entry name" value="Enolase-like C-terminal domain"/>
    <property type="match status" value="1"/>
</dbReference>
<evidence type="ECO:0000256" key="7">
    <source>
        <dbReference type="PIRSR" id="PIRSR634603-3"/>
    </source>
</evidence>
<dbReference type="OrthoDB" id="9775391at2"/>
<evidence type="ECO:0000259" key="9">
    <source>
        <dbReference type="SMART" id="SM00922"/>
    </source>
</evidence>
<dbReference type="RefSeq" id="WP_066462305.1">
    <property type="nucleotide sequence ID" value="NZ_MATO01000015.1"/>
</dbReference>
<reference evidence="10 11" key="1">
    <citation type="submission" date="2016-07" db="EMBL/GenBank/DDBJ databases">
        <title>Caryophanon latum genome sequencing.</title>
        <authorList>
            <person name="Verma A."/>
            <person name="Pal Y."/>
            <person name="Krishnamurthi S."/>
        </authorList>
    </citation>
    <scope>NUCLEOTIDE SEQUENCE [LARGE SCALE GENOMIC DNA]</scope>
    <source>
        <strain evidence="10 11">DSM 14151</strain>
    </source>
</reference>
<dbReference type="SFLD" id="SFLDF00009">
    <property type="entry name" value="o-succinylbenzoate_synthase"/>
    <property type="match status" value="1"/>
</dbReference>
<keyword evidence="11" id="KW-1185">Reference proteome</keyword>
<dbReference type="Pfam" id="PF02746">
    <property type="entry name" value="MR_MLE_N"/>
    <property type="match status" value="1"/>
</dbReference>
<keyword evidence="4 8" id="KW-0413">Isomerase</keyword>
<feature type="active site" description="Proton acceptor; specific for (R)-substrate epimerization" evidence="5">
    <location>
        <position position="161"/>
    </location>
</feature>
<evidence type="ECO:0000256" key="4">
    <source>
        <dbReference type="ARBA" id="ARBA00023235"/>
    </source>
</evidence>
<dbReference type="Proteomes" id="UP000093482">
    <property type="component" value="Unassembled WGS sequence"/>
</dbReference>
<dbReference type="GO" id="GO:0016855">
    <property type="term" value="F:racemase and epimerase activity, acting on amino acids and derivatives"/>
    <property type="evidence" value="ECO:0007669"/>
    <property type="project" value="UniProtKB-UniRule"/>
</dbReference>
<feature type="binding site" evidence="6">
    <location>
        <position position="134"/>
    </location>
    <ligand>
        <name>substrate</name>
    </ligand>
</feature>
<dbReference type="CDD" id="cd03319">
    <property type="entry name" value="L-Ala-DL-Glu_epimerase"/>
    <property type="match status" value="1"/>
</dbReference>
<dbReference type="Pfam" id="PF13378">
    <property type="entry name" value="MR_MLE_C"/>
    <property type="match status" value="1"/>
</dbReference>
<name>A0A1C0YZ64_9BACL</name>
<dbReference type="SUPFAM" id="SSF51604">
    <property type="entry name" value="Enolase C-terminal domain-like"/>
    <property type="match status" value="1"/>
</dbReference>
<dbReference type="Gene3D" id="3.30.390.10">
    <property type="entry name" value="Enolase-like, N-terminal domain"/>
    <property type="match status" value="1"/>
</dbReference>
<dbReference type="SUPFAM" id="SSF54826">
    <property type="entry name" value="Enolase N-terminal domain-like"/>
    <property type="match status" value="1"/>
</dbReference>
<dbReference type="InterPro" id="IPR034603">
    <property type="entry name" value="Dipeptide_epimerase"/>
</dbReference>
<dbReference type="FunFam" id="3.30.390.10:FF:000009">
    <property type="entry name" value="Hydrophobic dipeptide epimerase"/>
    <property type="match status" value="1"/>
</dbReference>
<evidence type="ECO:0000256" key="6">
    <source>
        <dbReference type="PIRSR" id="PIRSR634603-2"/>
    </source>
</evidence>
<dbReference type="AlphaFoldDB" id="A0A1C0YZ64"/>
<gene>
    <name evidence="10" type="ORF">A6K76_06325</name>
</gene>
<keyword evidence="3 7" id="KW-0460">Magnesium</keyword>
<feature type="active site" description="Proton acceptor; specific for (S)-substrate epimerization" evidence="5">
    <location>
        <position position="266"/>
    </location>
</feature>
<keyword evidence="2 7" id="KW-0479">Metal-binding</keyword>
<evidence type="ECO:0000256" key="8">
    <source>
        <dbReference type="RuleBase" id="RU366006"/>
    </source>
</evidence>
<dbReference type="EC" id="5.1.1.-" evidence="8"/>
<comment type="similarity">
    <text evidence="1 8">Belongs to the mandelate racemase/muconate lactonizing enzyme family.</text>
</comment>
<evidence type="ECO:0000256" key="5">
    <source>
        <dbReference type="PIRSR" id="PIRSR634603-1"/>
    </source>
</evidence>
<feature type="domain" description="Mandelate racemase/muconate lactonizing enzyme C-terminal" evidence="9">
    <location>
        <begin position="140"/>
        <end position="238"/>
    </location>
</feature>
<evidence type="ECO:0000256" key="3">
    <source>
        <dbReference type="ARBA" id="ARBA00022842"/>
    </source>
</evidence>
<feature type="binding site" evidence="6">
    <location>
        <position position="24"/>
    </location>
    <ligand>
        <name>substrate</name>
    </ligand>
</feature>
<evidence type="ECO:0000256" key="1">
    <source>
        <dbReference type="ARBA" id="ARBA00008031"/>
    </source>
</evidence>
<dbReference type="InterPro" id="IPR013342">
    <property type="entry name" value="Mandelate_racemase_C"/>
</dbReference>
<dbReference type="GO" id="GO:0006518">
    <property type="term" value="P:peptide metabolic process"/>
    <property type="evidence" value="ECO:0007669"/>
    <property type="project" value="UniProtKB-ARBA"/>
</dbReference>
<sequence length="342" mass="37502">MIIKDLQVATEIIALKTPFITALRTVHQIENVIVTIQLENGITGIGAAAPTYVITGDSRESIEAALLGPIKQSIIGKSIVNFNELLQNVQKCCINNTSAKAAIDIALHNAYCNMLGISIPQYLGGQKSLQTCMTISVDTIQNMEKATKQAVAEGYTTLKIKVGDNPLLDIQRIEAITSVIPKNIVLRLDANQGWKPKEAVHIIKQFEQKNYPIEFIEQPVRANDWEGLKYVKEHVTTPIMADESLFSAHDALALIEGDYVDLINIKLMKCGGIAEAMKIASIAEAKGIVCMIGSMMESCISVAAAAQVAAAHPNIKYFDLDAPLWLDRKPTHLQYDRCFVQV</sequence>
<comment type="caution">
    <text evidence="10">The sequence shown here is derived from an EMBL/GenBank/DDBJ whole genome shotgun (WGS) entry which is preliminary data.</text>
</comment>
<feature type="binding site" evidence="7">
    <location>
        <position position="189"/>
    </location>
    <ligand>
        <name>Mg(2+)</name>
        <dbReference type="ChEBI" id="CHEBI:18420"/>
    </ligand>
</feature>
<feature type="binding site" evidence="6">
    <location>
        <position position="319"/>
    </location>
    <ligand>
        <name>substrate</name>
    </ligand>
</feature>
<feature type="binding site" evidence="7">
    <location>
        <position position="242"/>
    </location>
    <ligand>
        <name>Mg(2+)</name>
        <dbReference type="ChEBI" id="CHEBI:18420"/>
    </ligand>
</feature>
<dbReference type="InterPro" id="IPR029065">
    <property type="entry name" value="Enolase_C-like"/>
</dbReference>